<evidence type="ECO:0000259" key="2">
    <source>
        <dbReference type="Pfam" id="PF15782"/>
    </source>
</evidence>
<dbReference type="Pfam" id="PF15782">
    <property type="entry name" value="GREB1_N"/>
    <property type="match status" value="1"/>
</dbReference>
<feature type="region of interest" description="Disordered" evidence="1">
    <location>
        <begin position="76"/>
        <end position="101"/>
    </location>
</feature>
<dbReference type="Ensembl" id="ENSAMXT00005003427.1">
    <property type="protein sequence ID" value="ENSAMXP00005003009.1"/>
    <property type="gene ID" value="ENSAMXG00005001830.1"/>
</dbReference>
<feature type="region of interest" description="Disordered" evidence="1">
    <location>
        <begin position="252"/>
        <end position="275"/>
    </location>
</feature>
<proteinExistence type="predicted"/>
<dbReference type="InterPro" id="IPR048659">
    <property type="entry name" value="GREB1-like_2nd"/>
</dbReference>
<dbReference type="Pfam" id="PF20688">
    <property type="entry name" value="GREB1_2nd"/>
    <property type="match status" value="1"/>
</dbReference>
<evidence type="ECO:0000259" key="3">
    <source>
        <dbReference type="Pfam" id="PF20688"/>
    </source>
</evidence>
<evidence type="ECO:0008006" key="7">
    <source>
        <dbReference type="Google" id="ProtNLM"/>
    </source>
</evidence>
<feature type="domain" description="GREB1 N-terminal" evidence="2">
    <location>
        <begin position="81"/>
        <end position="229"/>
    </location>
</feature>
<evidence type="ECO:0000256" key="1">
    <source>
        <dbReference type="SAM" id="MobiDB-lite"/>
    </source>
</evidence>
<dbReference type="AlphaFoldDB" id="A0A8B9GUP8"/>
<evidence type="ECO:0000259" key="4">
    <source>
        <dbReference type="Pfam" id="PF20692"/>
    </source>
</evidence>
<protein>
    <recommendedName>
        <fullName evidence="7">GREB1-like protein</fullName>
    </recommendedName>
</protein>
<organism evidence="5 6">
    <name type="scientific">Astyanax mexicanus</name>
    <name type="common">Blind cave fish</name>
    <name type="synonym">Astyanax fasciatus mexicanus</name>
    <dbReference type="NCBI Taxonomy" id="7994"/>
    <lineage>
        <taxon>Eukaryota</taxon>
        <taxon>Metazoa</taxon>
        <taxon>Chordata</taxon>
        <taxon>Craniata</taxon>
        <taxon>Vertebrata</taxon>
        <taxon>Euteleostomi</taxon>
        <taxon>Actinopterygii</taxon>
        <taxon>Neopterygii</taxon>
        <taxon>Teleostei</taxon>
        <taxon>Ostariophysi</taxon>
        <taxon>Characiformes</taxon>
        <taxon>Characoidei</taxon>
        <taxon>Acestrorhamphidae</taxon>
        <taxon>Acestrorhamphinae</taxon>
        <taxon>Astyanax</taxon>
    </lineage>
</organism>
<evidence type="ECO:0000313" key="6">
    <source>
        <dbReference type="Proteomes" id="UP000694621"/>
    </source>
</evidence>
<accession>A0A8B9GUP8</accession>
<feature type="domain" description="GREB1-like circularly permuted SF2 helicase" evidence="4">
    <location>
        <begin position="684"/>
        <end position="871"/>
    </location>
</feature>
<dbReference type="PANTHER" id="PTHR15720:SF12">
    <property type="entry name" value="GREB1-LIKE PROTEIN"/>
    <property type="match status" value="1"/>
</dbReference>
<feature type="region of interest" description="Disordered" evidence="1">
    <location>
        <begin position="314"/>
        <end position="372"/>
    </location>
</feature>
<dbReference type="GO" id="GO:0001822">
    <property type="term" value="P:kidney development"/>
    <property type="evidence" value="ECO:0007669"/>
    <property type="project" value="TreeGrafter"/>
</dbReference>
<name>A0A8B9GUP8_ASTMX</name>
<feature type="compositionally biased region" description="Low complexity" evidence="1">
    <location>
        <begin position="348"/>
        <end position="358"/>
    </location>
</feature>
<dbReference type="InterPro" id="IPR028422">
    <property type="entry name" value="GREB1"/>
</dbReference>
<feature type="compositionally biased region" description="Polar residues" evidence="1">
    <location>
        <begin position="323"/>
        <end position="342"/>
    </location>
</feature>
<dbReference type="InterPro" id="IPR048657">
    <property type="entry name" value="GREB1-like_cpSF2"/>
</dbReference>
<sequence length="874" mass="95440">MGNSYAGQLKSARFEEALHNSIEASLRSSTGDPQPIFTQLYLEPDQYPTHLDDIKSKMDLSLRSEAAGHVLMNSQSSHGLEDMEDEDESDTSSPPLPYLQGPPPDGCCTVDGFCQAGKDLRLVSVATEPIEVPVGFELVGAKSPSIPEHILVCAVDKRFLPDENGKNALLGFSGSCVGCGEKGFRYFTEFSNHINLKLSTQPKKQKHLKYYLVKNSQGALGKGALICWKDFKNFESILECCHRKDHQVHYNDGTGTHQDHSPPARGQSSSSSGIFGTPEMGRDCSFIKPLTNTTHTGKTLPIVPTALRVNGLTNGLSLEGRPTHQSPSHINPLATPTRSYQPPEQGDSPASSAMSSGPPKKRHRSWHPSSTVPVTVPAVRPLPCGTGPLLSLANQQPLSVSGVIQPQPITAGETVIIPDNLLNNSGVRPVILIGQGALPYFFGNVGDVVVSPLLVSCYNCSQLSEKNLASLGLTVNQLPSTETLILLTLQYLARLGGEQIPLREEFEQIVLKAVLCGPPGPPVSPLQLPWLARLEASVSGGSVQVLVMQGSLGEGISETLRSLSETPPPQHQRLPSYVLIIHTTGSGANDFCIMVLGKYQSRALAEGMLTTNEFLKEISYELITGKVSVLAAHFNNTSLGDDLEKELVRYQRRRKQQVVQPFHSDLTEYIHCEEAAGMVPDTANGVLVDLGMEDSSSAQQKAEKYVARLDSEIHTRMEAFMRKVQQNPYTLFVLIHDNSHVDLTGSMSGSASHGELQGLADRVVNCSEVLDAENVLVLQVSSFPFTLQSHQSRISVHNEVHWPTNHTPQGEPSHKDLLYFGLKDYSRSLQWGVASPILRCDDAFERMVSALLERYVNIIIKYIKISKYISITLN</sequence>
<dbReference type="InterPro" id="IPR046926">
    <property type="entry name" value="GREB1_N"/>
</dbReference>
<evidence type="ECO:0000313" key="5">
    <source>
        <dbReference type="Ensembl" id="ENSAMXP00005003009.1"/>
    </source>
</evidence>
<dbReference type="PANTHER" id="PTHR15720">
    <property type="entry name" value="GREB1-RELATED"/>
    <property type="match status" value="1"/>
</dbReference>
<dbReference type="Pfam" id="PF20692">
    <property type="entry name" value="cpSF2-GREB1"/>
    <property type="match status" value="1"/>
</dbReference>
<dbReference type="Proteomes" id="UP000694621">
    <property type="component" value="Unplaced"/>
</dbReference>
<feature type="domain" description="GREB1-like second" evidence="3">
    <location>
        <begin position="352"/>
        <end position="636"/>
    </location>
</feature>
<reference evidence="5" key="1">
    <citation type="submission" date="2025-08" db="UniProtKB">
        <authorList>
            <consortium name="Ensembl"/>
        </authorList>
    </citation>
    <scope>IDENTIFICATION</scope>
</reference>